<evidence type="ECO:0000313" key="7">
    <source>
        <dbReference type="Proteomes" id="UP001281614"/>
    </source>
</evidence>
<evidence type="ECO:0000256" key="3">
    <source>
        <dbReference type="SAM" id="MobiDB-lite"/>
    </source>
</evidence>
<evidence type="ECO:0000259" key="4">
    <source>
        <dbReference type="Pfam" id="PF22939"/>
    </source>
</evidence>
<evidence type="ECO:0000313" key="6">
    <source>
        <dbReference type="EMBL" id="KAK2745972.1"/>
    </source>
</evidence>
<dbReference type="InterPro" id="IPR002110">
    <property type="entry name" value="Ankyrin_rpt"/>
</dbReference>
<dbReference type="PANTHER" id="PTHR10039:SF15">
    <property type="entry name" value="NACHT DOMAIN-CONTAINING PROTEIN"/>
    <property type="match status" value="1"/>
</dbReference>
<accession>A0AAE0D363</accession>
<feature type="domain" description="Nephrocystin 3-like N-terminal" evidence="5">
    <location>
        <begin position="200"/>
        <end position="367"/>
    </location>
</feature>
<proteinExistence type="predicted"/>
<keyword evidence="2" id="KW-0040">ANK repeat</keyword>
<dbReference type="PROSITE" id="PS50088">
    <property type="entry name" value="ANK_REPEAT"/>
    <property type="match status" value="3"/>
</dbReference>
<dbReference type="PROSITE" id="PS50297">
    <property type="entry name" value="ANK_REP_REGION"/>
    <property type="match status" value="3"/>
</dbReference>
<reference evidence="6" key="1">
    <citation type="submission" date="2023-02" db="EMBL/GenBank/DDBJ databases">
        <title>Colletotrichum kahawae CIFC_Que2 genome sequencing and assembly.</title>
        <authorList>
            <person name="Baroncelli R."/>
        </authorList>
    </citation>
    <scope>NUCLEOTIDE SEQUENCE</scope>
    <source>
        <strain evidence="6">CIFC_Que2</strain>
    </source>
</reference>
<dbReference type="Pfam" id="PF13637">
    <property type="entry name" value="Ank_4"/>
    <property type="match status" value="1"/>
</dbReference>
<keyword evidence="1" id="KW-0677">Repeat</keyword>
<dbReference type="InterPro" id="IPR027417">
    <property type="entry name" value="P-loop_NTPase"/>
</dbReference>
<dbReference type="PANTHER" id="PTHR10039">
    <property type="entry name" value="AMELOGENIN"/>
    <property type="match status" value="1"/>
</dbReference>
<dbReference type="SMART" id="SM00248">
    <property type="entry name" value="ANK"/>
    <property type="match status" value="7"/>
</dbReference>
<evidence type="ECO:0000259" key="5">
    <source>
        <dbReference type="Pfam" id="PF24883"/>
    </source>
</evidence>
<protein>
    <submittedName>
        <fullName evidence="6">Ankyrin repeat protein</fullName>
    </submittedName>
</protein>
<dbReference type="EMBL" id="VYYT01000299">
    <property type="protein sequence ID" value="KAK2745972.1"/>
    <property type="molecule type" value="Genomic_DNA"/>
</dbReference>
<dbReference type="InterPro" id="IPR036770">
    <property type="entry name" value="Ankyrin_rpt-contain_sf"/>
</dbReference>
<dbReference type="Pfam" id="PF12796">
    <property type="entry name" value="Ank_2"/>
    <property type="match status" value="1"/>
</dbReference>
<dbReference type="InterPro" id="IPR056884">
    <property type="entry name" value="NPHP3-like_N"/>
</dbReference>
<feature type="region of interest" description="Disordered" evidence="3">
    <location>
        <begin position="932"/>
        <end position="951"/>
    </location>
</feature>
<dbReference type="InterPro" id="IPR054471">
    <property type="entry name" value="GPIID_WHD"/>
</dbReference>
<dbReference type="SUPFAM" id="SSF52540">
    <property type="entry name" value="P-loop containing nucleoside triphosphate hydrolases"/>
    <property type="match status" value="1"/>
</dbReference>
<dbReference type="Pfam" id="PF24883">
    <property type="entry name" value="NPHP3_N"/>
    <property type="match status" value="1"/>
</dbReference>
<sequence length="951" mass="106610">MDPSGIIGIIGVAGQILATCTKLGLNWRDAPADAKKFKSEVDGLQKTLWETYNHLIQNPDFISAFEGKHSAVLSNLAAPSNSDDSAMLFTCKTELEDVLKGLQKRLGGSRFGWERLKATFSNEKTQSAIENVQRRCQDINSKILIDNTAILVNTNLEVRSTRKELTERHLDEKKREILDWITPIDFAAQQIDNLERRQEGTGQWLLESPEFQTWIDEDRKTLFCPGMPGAGKTMLSSIVIEHLQDRFGQDSTVGIAYLFCNFRRHKEQKPRDLLASILKQLYWAMPAGLNDVEKTYEKHKSPKDHTPMSTPEVIACLRSVISCFDKVYILADALDEFRGDEGYRDELLKTVLGLSTTANVNILATSRHIPEIESYFDDAPSVEIRATDEDVMEFLDGHMHKLPQAVRKSNELQSEVKRSIVRAVQGMFLLAQLYLDSLQGKRSAKAIKDTLRKFASGSSAYDNAYDEAMERIEGQLTDQETLAKDALSWIVCARRPLKTLELQHALAVERHTIELDEDNVTELEDIVSACAGLVTVDEESGIIRLVHYTTQEYFERTADRWLPNAQEIIVESCVTYLSFDAVSRNLSNPNTGSDRRGDKLDSHLGSRNSLDLEGHLKQYPLYEYPAKEWGHHAQNILPPSEVLVSFLIGSQANLEDIFETIWDGHPSLWYAVFFSRRNLHGLHLAAYFGLKEAFTMVLERSRTEIDINVRDDDGFTPLFYAVIGGNADFIAWLLSVDEVEVSSKAVRSGDTPMHIAAILGNMAGILSFIESDKANFDAKDRWGRTPLSTAAESGFVEIVKALVESDRVDINLSDKYGQTPLSHAAKQDQIEVVRFLLGTGKANANVIDEYGVTPLHFALNRGHEETTRYLLDSGQADASLSMENRWGSTPLDDALENFGRDHSITELILDRMEAIGIDIEAALQAAGYELQSEASDYHGDDSSNPESETDE</sequence>
<feature type="repeat" description="ANK" evidence="2">
    <location>
        <begin position="748"/>
        <end position="781"/>
    </location>
</feature>
<dbReference type="SUPFAM" id="SSF48403">
    <property type="entry name" value="Ankyrin repeat"/>
    <property type="match status" value="1"/>
</dbReference>
<feature type="domain" description="GPI inositol-deacylase winged helix" evidence="4">
    <location>
        <begin position="476"/>
        <end position="554"/>
    </location>
</feature>
<feature type="repeat" description="ANK" evidence="2">
    <location>
        <begin position="816"/>
        <end position="840"/>
    </location>
</feature>
<name>A0AAE0D363_COLKA</name>
<dbReference type="Pfam" id="PF00023">
    <property type="entry name" value="Ank"/>
    <property type="match status" value="1"/>
</dbReference>
<dbReference type="Gene3D" id="3.40.50.300">
    <property type="entry name" value="P-loop containing nucleotide triphosphate hydrolases"/>
    <property type="match status" value="1"/>
</dbReference>
<dbReference type="Pfam" id="PF22939">
    <property type="entry name" value="WHD_GPIID"/>
    <property type="match status" value="1"/>
</dbReference>
<keyword evidence="7" id="KW-1185">Reference proteome</keyword>
<gene>
    <name evidence="6" type="ORF">CKAH01_18244</name>
</gene>
<dbReference type="AlphaFoldDB" id="A0AAE0D363"/>
<organism evidence="6 7">
    <name type="scientific">Colletotrichum kahawae</name>
    <name type="common">Coffee berry disease fungus</name>
    <dbReference type="NCBI Taxonomy" id="34407"/>
    <lineage>
        <taxon>Eukaryota</taxon>
        <taxon>Fungi</taxon>
        <taxon>Dikarya</taxon>
        <taxon>Ascomycota</taxon>
        <taxon>Pezizomycotina</taxon>
        <taxon>Sordariomycetes</taxon>
        <taxon>Hypocreomycetidae</taxon>
        <taxon>Glomerellales</taxon>
        <taxon>Glomerellaceae</taxon>
        <taxon>Colletotrichum</taxon>
        <taxon>Colletotrichum gloeosporioides species complex</taxon>
    </lineage>
</organism>
<comment type="caution">
    <text evidence="6">The sequence shown here is derived from an EMBL/GenBank/DDBJ whole genome shotgun (WGS) entry which is preliminary data.</text>
</comment>
<feature type="compositionally biased region" description="Polar residues" evidence="3">
    <location>
        <begin position="942"/>
        <end position="951"/>
    </location>
</feature>
<evidence type="ECO:0000256" key="2">
    <source>
        <dbReference type="PROSITE-ProRule" id="PRU00023"/>
    </source>
</evidence>
<dbReference type="Gene3D" id="1.25.40.20">
    <property type="entry name" value="Ankyrin repeat-containing domain"/>
    <property type="match status" value="1"/>
</dbReference>
<evidence type="ECO:0000256" key="1">
    <source>
        <dbReference type="ARBA" id="ARBA00022737"/>
    </source>
</evidence>
<dbReference type="Proteomes" id="UP001281614">
    <property type="component" value="Unassembled WGS sequence"/>
</dbReference>
<feature type="repeat" description="ANK" evidence="2">
    <location>
        <begin position="850"/>
        <end position="874"/>
    </location>
</feature>